<accession>A0ACC5R6N8</accession>
<organism evidence="1 2">
    <name type="scientific">Taklimakanibacter albus</name>
    <dbReference type="NCBI Taxonomy" id="2800327"/>
    <lineage>
        <taxon>Bacteria</taxon>
        <taxon>Pseudomonadati</taxon>
        <taxon>Pseudomonadota</taxon>
        <taxon>Alphaproteobacteria</taxon>
        <taxon>Hyphomicrobiales</taxon>
        <taxon>Aestuariivirgaceae</taxon>
        <taxon>Taklimakanibacter</taxon>
    </lineage>
</organism>
<keyword evidence="2" id="KW-1185">Reference proteome</keyword>
<sequence length="211" mass="23314">MSAMALGSAAPAFAHPHVWIVMRSDVVFNDKGQVSGIAVEWTFDDGYAQMALDGLDTNGDGVYSQDELEPLTKENLSSLKDYNYFVVPRVNGKVVPIGEPVEPGQIYSSGKLELHFTVPLATPVDPHKVEFHYKVYDPEFYIAFDYVEQDPVGVIGTLPADCRLKVEPVVSDQQLNQTREMLSTKGTDWKPPEDEDFGGMFAQPALIICGQ</sequence>
<gene>
    <name evidence="1" type="ORF">JHL16_16845</name>
</gene>
<dbReference type="Proteomes" id="UP000616151">
    <property type="component" value="Unassembled WGS sequence"/>
</dbReference>
<evidence type="ECO:0000313" key="2">
    <source>
        <dbReference type="Proteomes" id="UP000616151"/>
    </source>
</evidence>
<dbReference type="EMBL" id="JAENHL010000007">
    <property type="protein sequence ID" value="MBK1868028.1"/>
    <property type="molecule type" value="Genomic_DNA"/>
</dbReference>
<protein>
    <submittedName>
        <fullName evidence="1">DUF1007 family protein</fullName>
    </submittedName>
</protein>
<comment type="caution">
    <text evidence="1">The sequence shown here is derived from an EMBL/GenBank/DDBJ whole genome shotgun (WGS) entry which is preliminary data.</text>
</comment>
<evidence type="ECO:0000313" key="1">
    <source>
        <dbReference type="EMBL" id="MBK1868028.1"/>
    </source>
</evidence>
<name>A0ACC5R6N8_9HYPH</name>
<reference evidence="1" key="1">
    <citation type="submission" date="2021-01" db="EMBL/GenBank/DDBJ databases">
        <authorList>
            <person name="Sun Q."/>
        </authorList>
    </citation>
    <scope>NUCLEOTIDE SEQUENCE</scope>
    <source>
        <strain evidence="1">YIM B02566</strain>
    </source>
</reference>
<proteinExistence type="predicted"/>